<dbReference type="EMBL" id="SLWS01000002">
    <property type="protein sequence ID" value="TCO61887.1"/>
    <property type="molecule type" value="Genomic_DNA"/>
</dbReference>
<dbReference type="SUPFAM" id="SSF48452">
    <property type="entry name" value="TPR-like"/>
    <property type="match status" value="1"/>
</dbReference>
<accession>A0A4R2JS29</accession>
<protein>
    <submittedName>
        <fullName evidence="2">Tetratricopeptide repeat protein</fullName>
    </submittedName>
</protein>
<evidence type="ECO:0000313" key="2">
    <source>
        <dbReference type="EMBL" id="TCO61887.1"/>
    </source>
</evidence>
<dbReference type="Gene3D" id="1.25.40.10">
    <property type="entry name" value="Tetratricopeptide repeat domain"/>
    <property type="match status" value="1"/>
</dbReference>
<feature type="repeat" description="TPR" evidence="1">
    <location>
        <begin position="137"/>
        <end position="170"/>
    </location>
</feature>
<dbReference type="PROSITE" id="PS50005">
    <property type="entry name" value="TPR"/>
    <property type="match status" value="1"/>
</dbReference>
<sequence>MDVVFGTHRLGDPYGEAKICRVLGKSLVRQGRDAEAEDFLGRAVVLFHELGEQAEESDSLLGRVTQSWRQDRVAEAYADARQALMLAEAASSANLRATALSAIGRCALALGAPQETISCCTAALALYRAIGNDEGRAYALRVLGSVYHHLGQWDAAVATYEESLALDVALRDDYFAALALDQIGLVHQAAGRVAEATSAWRRSLALLECLGNPEADGVRARLNAIS</sequence>
<dbReference type="InterPro" id="IPR019734">
    <property type="entry name" value="TPR_rpt"/>
</dbReference>
<dbReference type="SMART" id="SM00028">
    <property type="entry name" value="TPR"/>
    <property type="match status" value="4"/>
</dbReference>
<dbReference type="Proteomes" id="UP000295680">
    <property type="component" value="Unassembled WGS sequence"/>
</dbReference>
<dbReference type="PANTHER" id="PTHR10098">
    <property type="entry name" value="RAPSYN-RELATED"/>
    <property type="match status" value="1"/>
</dbReference>
<evidence type="ECO:0000256" key="1">
    <source>
        <dbReference type="PROSITE-ProRule" id="PRU00339"/>
    </source>
</evidence>
<gene>
    <name evidence="2" type="ORF">EV192_10224</name>
</gene>
<proteinExistence type="predicted"/>
<dbReference type="OrthoDB" id="134985at2"/>
<dbReference type="AlphaFoldDB" id="A0A4R2JS29"/>
<dbReference type="Pfam" id="PF13424">
    <property type="entry name" value="TPR_12"/>
    <property type="match status" value="1"/>
</dbReference>
<reference evidence="2 3" key="1">
    <citation type="submission" date="2019-03" db="EMBL/GenBank/DDBJ databases">
        <title>Genomic Encyclopedia of Type Strains, Phase IV (KMG-IV): sequencing the most valuable type-strain genomes for metagenomic binning, comparative biology and taxonomic classification.</title>
        <authorList>
            <person name="Goeker M."/>
        </authorList>
    </citation>
    <scope>NUCLEOTIDE SEQUENCE [LARGE SCALE GENOMIC DNA]</scope>
    <source>
        <strain evidence="2 3">DSM 45934</strain>
    </source>
</reference>
<dbReference type="PANTHER" id="PTHR10098:SF108">
    <property type="entry name" value="TETRATRICOPEPTIDE REPEAT PROTEIN 28"/>
    <property type="match status" value="1"/>
</dbReference>
<dbReference type="RefSeq" id="WP_132113257.1">
    <property type="nucleotide sequence ID" value="NZ_SLWS01000002.1"/>
</dbReference>
<keyword evidence="1" id="KW-0802">TPR repeat</keyword>
<organism evidence="2 3">
    <name type="scientific">Actinocrispum wychmicini</name>
    <dbReference type="NCBI Taxonomy" id="1213861"/>
    <lineage>
        <taxon>Bacteria</taxon>
        <taxon>Bacillati</taxon>
        <taxon>Actinomycetota</taxon>
        <taxon>Actinomycetes</taxon>
        <taxon>Pseudonocardiales</taxon>
        <taxon>Pseudonocardiaceae</taxon>
        <taxon>Actinocrispum</taxon>
    </lineage>
</organism>
<name>A0A4R2JS29_9PSEU</name>
<evidence type="ECO:0000313" key="3">
    <source>
        <dbReference type="Proteomes" id="UP000295680"/>
    </source>
</evidence>
<dbReference type="InterPro" id="IPR011990">
    <property type="entry name" value="TPR-like_helical_dom_sf"/>
</dbReference>
<comment type="caution">
    <text evidence="2">The sequence shown here is derived from an EMBL/GenBank/DDBJ whole genome shotgun (WGS) entry which is preliminary data.</text>
</comment>
<keyword evidence="3" id="KW-1185">Reference proteome</keyword>